<organism evidence="8 9">
    <name type="scientific">Streptomyces flavofungini</name>
    <dbReference type="NCBI Taxonomy" id="68200"/>
    <lineage>
        <taxon>Bacteria</taxon>
        <taxon>Bacillati</taxon>
        <taxon>Actinomycetota</taxon>
        <taxon>Actinomycetes</taxon>
        <taxon>Kitasatosporales</taxon>
        <taxon>Streptomycetaceae</taxon>
        <taxon>Streptomyces</taxon>
    </lineage>
</organism>
<keyword evidence="2" id="KW-0805">Transcription regulation</keyword>
<dbReference type="CDD" id="cd17535">
    <property type="entry name" value="REC_NarL-like"/>
    <property type="match status" value="1"/>
</dbReference>
<keyword evidence="3" id="KW-0238">DNA-binding</keyword>
<dbReference type="Pfam" id="PF00196">
    <property type="entry name" value="GerE"/>
    <property type="match status" value="1"/>
</dbReference>
<dbReference type="PANTHER" id="PTHR43214">
    <property type="entry name" value="TWO-COMPONENT RESPONSE REGULATOR"/>
    <property type="match status" value="1"/>
</dbReference>
<dbReference type="InterPro" id="IPR000792">
    <property type="entry name" value="Tscrpt_reg_LuxR_C"/>
</dbReference>
<name>A0ABS0XIR8_9ACTN</name>
<keyword evidence="1 5" id="KW-0597">Phosphoprotein</keyword>
<feature type="modified residue" description="4-aspartylphosphate" evidence="5">
    <location>
        <position position="55"/>
    </location>
</feature>
<feature type="domain" description="Response regulatory" evidence="7">
    <location>
        <begin position="4"/>
        <end position="122"/>
    </location>
</feature>
<evidence type="ECO:0000259" key="7">
    <source>
        <dbReference type="PROSITE" id="PS50110"/>
    </source>
</evidence>
<dbReference type="PROSITE" id="PS00622">
    <property type="entry name" value="HTH_LUXR_1"/>
    <property type="match status" value="1"/>
</dbReference>
<dbReference type="InterPro" id="IPR058245">
    <property type="entry name" value="NreC/VraR/RcsB-like_REC"/>
</dbReference>
<evidence type="ECO:0000256" key="1">
    <source>
        <dbReference type="ARBA" id="ARBA00022553"/>
    </source>
</evidence>
<evidence type="ECO:0000256" key="3">
    <source>
        <dbReference type="ARBA" id="ARBA00023125"/>
    </source>
</evidence>
<dbReference type="Gene3D" id="3.40.50.2300">
    <property type="match status" value="1"/>
</dbReference>
<reference evidence="8 9" key="1">
    <citation type="submission" date="2020-12" db="EMBL/GenBank/DDBJ databases">
        <title>Streptomyces typhae sp. nov., a novel endophytic actinomycete isolated from the root of cattail pollen (Typha angustifolia L.).</title>
        <authorList>
            <person name="Peng C."/>
            <person name="Liu C."/>
        </authorList>
    </citation>
    <scope>NUCLEOTIDE SEQUENCE [LARGE SCALE GENOMIC DNA]</scope>
    <source>
        <strain evidence="8 9">JCM 4753</strain>
    </source>
</reference>
<dbReference type="EMBL" id="JAEKOZ010000050">
    <property type="protein sequence ID" value="MBJ3813105.1"/>
    <property type="molecule type" value="Genomic_DNA"/>
</dbReference>
<keyword evidence="4" id="KW-0804">Transcription</keyword>
<accession>A0ABS0XIR8</accession>
<dbReference type="InterPro" id="IPR011006">
    <property type="entry name" value="CheY-like_superfamily"/>
</dbReference>
<dbReference type="CDD" id="cd06170">
    <property type="entry name" value="LuxR_C_like"/>
    <property type="match status" value="1"/>
</dbReference>
<gene>
    <name evidence="8" type="ORF">JGB26_39630</name>
</gene>
<dbReference type="InterPro" id="IPR001789">
    <property type="entry name" value="Sig_transdc_resp-reg_receiver"/>
</dbReference>
<dbReference type="PANTHER" id="PTHR43214:SF24">
    <property type="entry name" value="TRANSCRIPTIONAL REGULATORY PROTEIN NARL-RELATED"/>
    <property type="match status" value="1"/>
</dbReference>
<dbReference type="SMART" id="SM00421">
    <property type="entry name" value="HTH_LUXR"/>
    <property type="match status" value="1"/>
</dbReference>
<keyword evidence="9" id="KW-1185">Reference proteome</keyword>
<dbReference type="PROSITE" id="PS50110">
    <property type="entry name" value="RESPONSE_REGULATORY"/>
    <property type="match status" value="1"/>
</dbReference>
<dbReference type="SMART" id="SM00448">
    <property type="entry name" value="REC"/>
    <property type="match status" value="1"/>
</dbReference>
<dbReference type="Pfam" id="PF00072">
    <property type="entry name" value="Response_reg"/>
    <property type="match status" value="1"/>
</dbReference>
<proteinExistence type="predicted"/>
<comment type="caution">
    <text evidence="8">The sequence shown here is derived from an EMBL/GenBank/DDBJ whole genome shotgun (WGS) entry which is preliminary data.</text>
</comment>
<dbReference type="SUPFAM" id="SSF52172">
    <property type="entry name" value="CheY-like"/>
    <property type="match status" value="1"/>
</dbReference>
<evidence type="ECO:0000256" key="5">
    <source>
        <dbReference type="PROSITE-ProRule" id="PRU00169"/>
    </source>
</evidence>
<dbReference type="PRINTS" id="PR00038">
    <property type="entry name" value="HTHLUXR"/>
</dbReference>
<evidence type="ECO:0000313" key="9">
    <source>
        <dbReference type="Proteomes" id="UP000634780"/>
    </source>
</evidence>
<dbReference type="RefSeq" id="WP_190120511.1">
    <property type="nucleotide sequence ID" value="NZ_BMVR01000026.1"/>
</dbReference>
<dbReference type="Proteomes" id="UP000634780">
    <property type="component" value="Unassembled WGS sequence"/>
</dbReference>
<evidence type="ECO:0000256" key="2">
    <source>
        <dbReference type="ARBA" id="ARBA00023015"/>
    </source>
</evidence>
<feature type="domain" description="HTH luxR-type" evidence="6">
    <location>
        <begin position="152"/>
        <end position="217"/>
    </location>
</feature>
<sequence>MTTRVLLADDQALLAGTFQVLIDAADGLEVVATAGDGEQAVRLARSTTPDVVVMDIRMPRQDGLSAAEQITTDPQLNGTRVLILTTFETDDYITRALRAGVSGFLGKGVGPAEFLAAIRTVAAGDMVLSPLATHTVVTRYLAASSPDRPQATPREMDHLTPREQEVLLCAAEGLTNDEIAERLCVSPLTVRTFVQRIMHKLGAHHRGQLVALAYRTGFARVPQPPPARPRTGPAP</sequence>
<protein>
    <submittedName>
        <fullName evidence="8">Response regulator transcription factor</fullName>
    </submittedName>
</protein>
<evidence type="ECO:0000259" key="6">
    <source>
        <dbReference type="PROSITE" id="PS50043"/>
    </source>
</evidence>
<evidence type="ECO:0000256" key="4">
    <source>
        <dbReference type="ARBA" id="ARBA00023163"/>
    </source>
</evidence>
<evidence type="ECO:0000313" key="8">
    <source>
        <dbReference type="EMBL" id="MBJ3813105.1"/>
    </source>
</evidence>
<dbReference type="InterPro" id="IPR039420">
    <property type="entry name" value="WalR-like"/>
</dbReference>
<dbReference type="PROSITE" id="PS50043">
    <property type="entry name" value="HTH_LUXR_2"/>
    <property type="match status" value="1"/>
</dbReference>